<accession>A0A840W0V3</accession>
<comment type="caution">
    <text evidence="1">The sequence shown here is derived from an EMBL/GenBank/DDBJ whole genome shotgun (WGS) entry which is preliminary data.</text>
</comment>
<keyword evidence="2" id="KW-1185">Reference proteome</keyword>
<gene>
    <name evidence="1" type="ORF">HNR07_001577</name>
</gene>
<organism evidence="1 2">
    <name type="scientific">Nocardiopsis metallicus</name>
    <dbReference type="NCBI Taxonomy" id="179819"/>
    <lineage>
        <taxon>Bacteria</taxon>
        <taxon>Bacillati</taxon>
        <taxon>Actinomycetota</taxon>
        <taxon>Actinomycetes</taxon>
        <taxon>Streptosporangiales</taxon>
        <taxon>Nocardiopsidaceae</taxon>
        <taxon>Nocardiopsis</taxon>
    </lineage>
</organism>
<reference evidence="1 2" key="1">
    <citation type="submission" date="2020-08" db="EMBL/GenBank/DDBJ databases">
        <title>Sequencing the genomes of 1000 actinobacteria strains.</title>
        <authorList>
            <person name="Klenk H.-P."/>
        </authorList>
    </citation>
    <scope>NUCLEOTIDE SEQUENCE [LARGE SCALE GENOMIC DNA]</scope>
    <source>
        <strain evidence="1 2">DSM 44598</strain>
    </source>
</reference>
<name>A0A840W0V3_9ACTN</name>
<protein>
    <submittedName>
        <fullName evidence="1">Uncharacterized protein</fullName>
    </submittedName>
</protein>
<evidence type="ECO:0000313" key="1">
    <source>
        <dbReference type="EMBL" id="MBB5490440.1"/>
    </source>
</evidence>
<evidence type="ECO:0000313" key="2">
    <source>
        <dbReference type="Proteomes" id="UP000579647"/>
    </source>
</evidence>
<dbReference type="AlphaFoldDB" id="A0A840W0V3"/>
<dbReference type="EMBL" id="JACHDO010000001">
    <property type="protein sequence ID" value="MBB5490440.1"/>
    <property type="molecule type" value="Genomic_DNA"/>
</dbReference>
<proteinExistence type="predicted"/>
<sequence length="31" mass="3343">MAAFTRAGLRASWVTCPDTDTCVVLGLRPHP</sequence>
<dbReference type="Proteomes" id="UP000579647">
    <property type="component" value="Unassembled WGS sequence"/>
</dbReference>